<proteinExistence type="predicted"/>
<dbReference type="EMBL" id="JAMDKS010000003">
    <property type="protein sequence ID" value="MEE6112049.1"/>
    <property type="molecule type" value="Genomic_DNA"/>
</dbReference>
<protein>
    <submittedName>
        <fullName evidence="3">MBL fold metallo-hydrolase</fullName>
    </submittedName>
</protein>
<accession>A0ABU7QN48</accession>
<dbReference type="RefSeq" id="WP_194750530.1">
    <property type="nucleotide sequence ID" value="NZ_JACEWB010000003.1"/>
</dbReference>
<feature type="signal peptide" evidence="1">
    <location>
        <begin position="1"/>
        <end position="21"/>
    </location>
</feature>
<keyword evidence="4" id="KW-1185">Reference proteome</keyword>
<feature type="chain" id="PRO_5046237506" evidence="1">
    <location>
        <begin position="22"/>
        <end position="286"/>
    </location>
</feature>
<dbReference type="PANTHER" id="PTHR42951">
    <property type="entry name" value="METALLO-BETA-LACTAMASE DOMAIN-CONTAINING"/>
    <property type="match status" value="1"/>
</dbReference>
<dbReference type="Pfam" id="PF00753">
    <property type="entry name" value="Lactamase_B"/>
    <property type="match status" value="1"/>
</dbReference>
<dbReference type="CDD" id="cd07739">
    <property type="entry name" value="metallo-hydrolase-like_MBL-fold"/>
    <property type="match status" value="1"/>
</dbReference>
<keyword evidence="1" id="KW-0732">Signal</keyword>
<reference evidence="3 4" key="1">
    <citation type="journal article" date="2022" name="Front. Microbiol.">
        <title>Commensal bacteria contribute to the growth of multidrug-resistant Avibacterium paragallinarum in chickens.</title>
        <authorList>
            <person name="Zhu J."/>
            <person name="Chen Y."/>
            <person name="Wu Y."/>
            <person name="Wang Y."/>
            <person name="Zhu K."/>
        </authorList>
    </citation>
    <scope>NUCLEOTIDE SEQUENCE [LARGE SCALE GENOMIC DNA]</scope>
    <source>
        <strain evidence="3 4">AV12</strain>
    </source>
</reference>
<comment type="caution">
    <text evidence="3">The sequence shown here is derived from an EMBL/GenBank/DDBJ whole genome shotgun (WGS) entry which is preliminary data.</text>
</comment>
<dbReference type="SUPFAM" id="SSF56281">
    <property type="entry name" value="Metallo-hydrolase/oxidoreductase"/>
    <property type="match status" value="1"/>
</dbReference>
<dbReference type="InterPro" id="IPR001279">
    <property type="entry name" value="Metallo-B-lactamas"/>
</dbReference>
<dbReference type="InterPro" id="IPR050855">
    <property type="entry name" value="NDM-1-like"/>
</dbReference>
<organism evidence="3 4">
    <name type="scientific">Avibacterium paragallinarum</name>
    <name type="common">Haemophilus gallinarum</name>
    <dbReference type="NCBI Taxonomy" id="728"/>
    <lineage>
        <taxon>Bacteria</taxon>
        <taxon>Pseudomonadati</taxon>
        <taxon>Pseudomonadota</taxon>
        <taxon>Gammaproteobacteria</taxon>
        <taxon>Pasteurellales</taxon>
        <taxon>Pasteurellaceae</taxon>
        <taxon>Avibacterium</taxon>
    </lineage>
</organism>
<evidence type="ECO:0000313" key="3">
    <source>
        <dbReference type="EMBL" id="MEE6112049.1"/>
    </source>
</evidence>
<dbReference type="PANTHER" id="PTHR42951:SF14">
    <property type="entry name" value="METALLO-BETA-LACTAMASE SUPERFAMILY PROTEIN"/>
    <property type="match status" value="1"/>
</dbReference>
<sequence length="286" mass="31474">MNLKMKTAATLLALTSTFANAKLALNVYQAAPTSFNVTSTLITGEKEAILIDTGFTRADALRIAANILDSNKKLTTIFISQADPDYYFGAETLQKIFPTAKIVTTPAVRHEIAEKMAQKVAFWGEQMGDNAPKKPVLPENIEGTTLTLENEIIEVKGTKGTLANRPYLWIPSLKTITGNVAIYGDMHLWTADSASKTSRQAWIEQLNEMAALKPEIVIAGHMTSGAKQDITAIEFSKNYLNSFEKAVESSRNSQDVIEKMERAYPNLPEKGNLELGAKVVMGEMKW</sequence>
<dbReference type="SMART" id="SM00849">
    <property type="entry name" value="Lactamase_B"/>
    <property type="match status" value="1"/>
</dbReference>
<gene>
    <name evidence="3" type="ORF">M5S25_02340</name>
</gene>
<name>A0ABU7QN48_AVIPA</name>
<evidence type="ECO:0000313" key="4">
    <source>
        <dbReference type="Proteomes" id="UP001352533"/>
    </source>
</evidence>
<dbReference type="Proteomes" id="UP001352533">
    <property type="component" value="Unassembled WGS sequence"/>
</dbReference>
<dbReference type="Gene3D" id="3.60.15.10">
    <property type="entry name" value="Ribonuclease Z/Hydroxyacylglutathione hydrolase-like"/>
    <property type="match status" value="1"/>
</dbReference>
<evidence type="ECO:0000256" key="1">
    <source>
        <dbReference type="SAM" id="SignalP"/>
    </source>
</evidence>
<feature type="domain" description="Metallo-beta-lactamase" evidence="2">
    <location>
        <begin position="36"/>
        <end position="221"/>
    </location>
</feature>
<dbReference type="InterPro" id="IPR036866">
    <property type="entry name" value="RibonucZ/Hydroxyglut_hydro"/>
</dbReference>
<evidence type="ECO:0000259" key="2">
    <source>
        <dbReference type="SMART" id="SM00849"/>
    </source>
</evidence>